<evidence type="ECO:0000313" key="7">
    <source>
        <dbReference type="EMBL" id="ADW70404.1"/>
    </source>
</evidence>
<keyword evidence="2 5" id="KW-0689">Ribosomal protein</keyword>
<dbReference type="Gene3D" id="4.10.410.60">
    <property type="match status" value="1"/>
</dbReference>
<organism evidence="8">
    <name type="scientific">Granulicella tundricola (strain ATCC BAA-1859 / DSM 23138 / MP5ACTX9)</name>
    <dbReference type="NCBI Taxonomy" id="1198114"/>
    <lineage>
        <taxon>Bacteria</taxon>
        <taxon>Pseudomonadati</taxon>
        <taxon>Acidobacteriota</taxon>
        <taxon>Terriglobia</taxon>
        <taxon>Terriglobales</taxon>
        <taxon>Acidobacteriaceae</taxon>
        <taxon>Granulicella</taxon>
    </lineage>
</organism>
<evidence type="ECO:0000256" key="5">
    <source>
        <dbReference type="HAMAP-Rule" id="MF_00514"/>
    </source>
</evidence>
<dbReference type="SUPFAM" id="SSF143034">
    <property type="entry name" value="L35p-like"/>
    <property type="match status" value="1"/>
</dbReference>
<sequence>MRCGGRTTGFEPWIVYTWRVVQKCVREFSGLRTDRFRTTKGIIMPKLKTHSGAAKRFTKTGTGKFKRGHSKMRHILTSKNNKTKSRLGKSGLVSDADHYNVSRMLPYA</sequence>
<dbReference type="PaxDb" id="1198114-AciX9_3398"/>
<dbReference type="GO" id="GO:0003735">
    <property type="term" value="F:structural constituent of ribosome"/>
    <property type="evidence" value="ECO:0007669"/>
    <property type="project" value="InterPro"/>
</dbReference>
<dbReference type="STRING" id="1198114.AciX9_3398"/>
<dbReference type="AlphaFoldDB" id="E8X3A3"/>
<proteinExistence type="inferred from homology"/>
<dbReference type="EMBL" id="CP002480">
    <property type="protein sequence ID" value="ADW70404.1"/>
    <property type="molecule type" value="Genomic_DNA"/>
</dbReference>
<evidence type="ECO:0000256" key="6">
    <source>
        <dbReference type="RuleBase" id="RU000568"/>
    </source>
</evidence>
<reference evidence="8" key="1">
    <citation type="submission" date="2011-01" db="EMBL/GenBank/DDBJ databases">
        <title>Complete sequence of chromosome of Acidobacterium sp. MP5ACTX9.</title>
        <authorList>
            <consortium name="US DOE Joint Genome Institute"/>
            <person name="Lucas S."/>
            <person name="Copeland A."/>
            <person name="Lapidus A."/>
            <person name="Cheng J.-F."/>
            <person name="Goodwin L."/>
            <person name="Pitluck S."/>
            <person name="Teshima H."/>
            <person name="Detter J.C."/>
            <person name="Han C."/>
            <person name="Tapia R."/>
            <person name="Land M."/>
            <person name="Hauser L."/>
            <person name="Kyrpides N."/>
            <person name="Ivanova N."/>
            <person name="Ovchinnikova G."/>
            <person name="Pagani I."/>
            <person name="Rawat S.R."/>
            <person name="Mannisto M."/>
            <person name="Haggblom M.M."/>
            <person name="Woyke T."/>
        </authorList>
    </citation>
    <scope>NUCLEOTIDE SEQUENCE [LARGE SCALE GENOMIC DNA]</scope>
    <source>
        <strain evidence="8">MP5ACTX9</strain>
    </source>
</reference>
<keyword evidence="3 5" id="KW-0687">Ribonucleoprotein</keyword>
<accession>E8X3A3</accession>
<evidence type="ECO:0000313" key="8">
    <source>
        <dbReference type="Proteomes" id="UP000000343"/>
    </source>
</evidence>
<dbReference type="InterPro" id="IPR018265">
    <property type="entry name" value="Ribosomal_bL35_CS"/>
</dbReference>
<comment type="similarity">
    <text evidence="1 5 6">Belongs to the bacterial ribosomal protein bL35 family.</text>
</comment>
<evidence type="ECO:0000256" key="2">
    <source>
        <dbReference type="ARBA" id="ARBA00022980"/>
    </source>
</evidence>
<evidence type="ECO:0000256" key="1">
    <source>
        <dbReference type="ARBA" id="ARBA00006598"/>
    </source>
</evidence>
<dbReference type="GO" id="GO:0022625">
    <property type="term" value="C:cytosolic large ribosomal subunit"/>
    <property type="evidence" value="ECO:0007669"/>
    <property type="project" value="TreeGrafter"/>
</dbReference>
<evidence type="ECO:0000256" key="4">
    <source>
        <dbReference type="ARBA" id="ARBA00071664"/>
    </source>
</evidence>
<dbReference type="Proteomes" id="UP000000343">
    <property type="component" value="Chromosome"/>
</dbReference>
<dbReference type="InterPro" id="IPR037229">
    <property type="entry name" value="Ribosomal_bL35_sf"/>
</dbReference>
<dbReference type="HOGENOM" id="CLU_2193257_0_0_0"/>
<dbReference type="InterPro" id="IPR001706">
    <property type="entry name" value="Ribosomal_bL35"/>
</dbReference>
<dbReference type="Pfam" id="PF01632">
    <property type="entry name" value="Ribosomal_L35p"/>
    <property type="match status" value="1"/>
</dbReference>
<dbReference type="eggNOG" id="COG0291">
    <property type="taxonomic scope" value="Bacteria"/>
</dbReference>
<name>E8X3A3_GRATM</name>
<dbReference type="HAMAP" id="MF_00514">
    <property type="entry name" value="Ribosomal_bL35"/>
    <property type="match status" value="1"/>
</dbReference>
<dbReference type="PANTHER" id="PTHR33343:SF1">
    <property type="entry name" value="LARGE RIBOSOMAL SUBUNIT PROTEIN BL35M"/>
    <property type="match status" value="1"/>
</dbReference>
<dbReference type="PROSITE" id="PS00936">
    <property type="entry name" value="RIBOSOMAL_L35"/>
    <property type="match status" value="1"/>
</dbReference>
<dbReference type="PRINTS" id="PR00064">
    <property type="entry name" value="RIBOSOMALL35"/>
</dbReference>
<gene>
    <name evidence="5" type="primary">rpmI</name>
    <name evidence="7" type="ordered locus">AciX9_3398</name>
</gene>
<protein>
    <recommendedName>
        <fullName evidence="4 5">Large ribosomal subunit protein bL35</fullName>
    </recommendedName>
</protein>
<evidence type="ECO:0000256" key="3">
    <source>
        <dbReference type="ARBA" id="ARBA00023274"/>
    </source>
</evidence>
<keyword evidence="8" id="KW-1185">Reference proteome</keyword>
<dbReference type="KEGG" id="acm:AciX9_3398"/>
<dbReference type="FunFam" id="4.10.410.60:FF:000001">
    <property type="entry name" value="50S ribosomal protein L35"/>
    <property type="match status" value="1"/>
</dbReference>
<dbReference type="GO" id="GO:0006412">
    <property type="term" value="P:translation"/>
    <property type="evidence" value="ECO:0007669"/>
    <property type="project" value="UniProtKB-UniRule"/>
</dbReference>
<dbReference type="InterPro" id="IPR021137">
    <property type="entry name" value="Ribosomal_bL35-like"/>
</dbReference>
<dbReference type="PANTHER" id="PTHR33343">
    <property type="entry name" value="54S RIBOSOMAL PROTEIN BL35M"/>
    <property type="match status" value="1"/>
</dbReference>
<dbReference type="NCBIfam" id="TIGR00001">
    <property type="entry name" value="rpmI_bact"/>
    <property type="match status" value="1"/>
</dbReference>